<dbReference type="GO" id="GO:0016020">
    <property type="term" value="C:membrane"/>
    <property type="evidence" value="ECO:0007669"/>
    <property type="project" value="TreeGrafter"/>
</dbReference>
<feature type="region of interest" description="Disordered" evidence="1">
    <location>
        <begin position="356"/>
        <end position="378"/>
    </location>
</feature>
<sequence length="378" mass="38556">MFFALGSASTAAVFRLEHAAAAEAIDATLPAPLGGYLPSNLSSPLLQEPSPPAAGGGASFTAIGGAAASCFYALEGVSMVLPVGNALAPEPHPRYPLLLVGALSAVVATFATVSAATASAFPDISSASITADMARRFEGTAHAPLFALANNVVTAAVVCTFPLQLTPARLVLDSLLGLTSLPARLALRLLLVSGCYALVLSLTNLATLIDLVGAVANTVLAALPSAIHAKLLLSRAALREPADTVRLNGDAAALPEPRPCHRRLARALSRLWSEVARRSGGGGGSRDDVAPLSTPAGATCDASLEASDANRQRGRAPDRFPRLSHAELLSLATDALIICFCALVMCAGLYHAATAPTPSNPGEPATNNSMVAHPVTRE</sequence>
<feature type="transmembrane region" description="Helical" evidence="2">
    <location>
        <begin position="95"/>
        <end position="121"/>
    </location>
</feature>
<evidence type="ECO:0000256" key="1">
    <source>
        <dbReference type="SAM" id="MobiDB-lite"/>
    </source>
</evidence>
<protein>
    <recommendedName>
        <fullName evidence="4">Amino acid transporter transmembrane domain-containing protein</fullName>
    </recommendedName>
</protein>
<dbReference type="PANTHER" id="PTHR22950:SF681">
    <property type="entry name" value="SH2 DOMAIN-CONTAINING PROTEIN"/>
    <property type="match status" value="1"/>
</dbReference>
<organism evidence="3">
    <name type="scientific">Emiliania huxleyi</name>
    <name type="common">Coccolithophore</name>
    <name type="synonym">Pontosphaera huxleyi</name>
    <dbReference type="NCBI Taxonomy" id="2903"/>
    <lineage>
        <taxon>Eukaryota</taxon>
        <taxon>Haptista</taxon>
        <taxon>Haptophyta</taxon>
        <taxon>Prymnesiophyceae</taxon>
        <taxon>Isochrysidales</taxon>
        <taxon>Noelaerhabdaceae</taxon>
        <taxon>Emiliania</taxon>
    </lineage>
</organism>
<feature type="transmembrane region" description="Helical" evidence="2">
    <location>
        <begin position="185"/>
        <end position="205"/>
    </location>
</feature>
<reference evidence="3" key="1">
    <citation type="submission" date="2021-01" db="EMBL/GenBank/DDBJ databases">
        <authorList>
            <person name="Corre E."/>
            <person name="Pelletier E."/>
            <person name="Niang G."/>
            <person name="Scheremetjew M."/>
            <person name="Finn R."/>
            <person name="Kale V."/>
            <person name="Holt S."/>
            <person name="Cochrane G."/>
            <person name="Meng A."/>
            <person name="Brown T."/>
            <person name="Cohen L."/>
        </authorList>
    </citation>
    <scope>NUCLEOTIDE SEQUENCE</scope>
    <source>
        <strain evidence="3">379</strain>
    </source>
</reference>
<accession>A0A7S3S8H7</accession>
<proteinExistence type="predicted"/>
<evidence type="ECO:0000313" key="3">
    <source>
        <dbReference type="EMBL" id="CAE0546211.1"/>
    </source>
</evidence>
<feature type="transmembrane region" description="Helical" evidence="2">
    <location>
        <begin position="141"/>
        <end position="165"/>
    </location>
</feature>
<evidence type="ECO:0000256" key="2">
    <source>
        <dbReference type="SAM" id="Phobius"/>
    </source>
</evidence>
<dbReference type="AlphaFoldDB" id="A0A7S3S8H7"/>
<dbReference type="EMBL" id="HBIR01020342">
    <property type="protein sequence ID" value="CAE0546211.1"/>
    <property type="molecule type" value="Transcribed_RNA"/>
</dbReference>
<keyword evidence="2" id="KW-0812">Transmembrane</keyword>
<keyword evidence="2" id="KW-0472">Membrane</keyword>
<dbReference type="PANTHER" id="PTHR22950">
    <property type="entry name" value="AMINO ACID TRANSPORTER"/>
    <property type="match status" value="1"/>
</dbReference>
<name>A0A7S3S8H7_EMIHU</name>
<evidence type="ECO:0008006" key="4">
    <source>
        <dbReference type="Google" id="ProtNLM"/>
    </source>
</evidence>
<gene>
    <name evidence="3" type="ORF">EHUX00137_LOCUS15452</name>
</gene>
<dbReference type="GO" id="GO:0015179">
    <property type="term" value="F:L-amino acid transmembrane transporter activity"/>
    <property type="evidence" value="ECO:0007669"/>
    <property type="project" value="TreeGrafter"/>
</dbReference>
<keyword evidence="2" id="KW-1133">Transmembrane helix</keyword>
<feature type="transmembrane region" description="Helical" evidence="2">
    <location>
        <begin position="328"/>
        <end position="350"/>
    </location>
</feature>